<sequence>MTVAMTLLLSCGPTSPEAVMRACAERARAAAAPTGAVAVGIGSGGISSSLSLSVSGDYLRRRDPHDVYEACVRDRTGAGPTRPLVL</sequence>
<reference evidence="1 2" key="1">
    <citation type="submission" date="2018-03" db="EMBL/GenBank/DDBJ databases">
        <authorList>
            <person name="Keele B.F."/>
        </authorList>
    </citation>
    <scope>NUCLEOTIDE SEQUENCE [LARGE SCALE GENOMIC DNA]</scope>
    <source>
        <strain evidence="1 2">CECT 8504</strain>
    </source>
</reference>
<gene>
    <name evidence="1" type="ORF">PAA8504_04124</name>
</gene>
<evidence type="ECO:0000313" key="2">
    <source>
        <dbReference type="Proteomes" id="UP000244912"/>
    </source>
</evidence>
<dbReference type="EMBL" id="ONZF01000016">
    <property type="protein sequence ID" value="SPJ26267.1"/>
    <property type="molecule type" value="Genomic_DNA"/>
</dbReference>
<dbReference type="RefSeq" id="WP_245897714.1">
    <property type="nucleotide sequence ID" value="NZ_ONZF01000016.1"/>
</dbReference>
<name>A0A2R8C1H2_9RHOB</name>
<protein>
    <submittedName>
        <fullName evidence="1">Uncharacterized protein</fullName>
    </submittedName>
</protein>
<dbReference type="AlphaFoldDB" id="A0A2R8C1H2"/>
<keyword evidence="2" id="KW-1185">Reference proteome</keyword>
<organism evidence="1 2">
    <name type="scientific">Palleronia abyssalis</name>
    <dbReference type="NCBI Taxonomy" id="1501240"/>
    <lineage>
        <taxon>Bacteria</taxon>
        <taxon>Pseudomonadati</taxon>
        <taxon>Pseudomonadota</taxon>
        <taxon>Alphaproteobacteria</taxon>
        <taxon>Rhodobacterales</taxon>
        <taxon>Roseobacteraceae</taxon>
        <taxon>Palleronia</taxon>
    </lineage>
</organism>
<proteinExistence type="predicted"/>
<dbReference type="Proteomes" id="UP000244912">
    <property type="component" value="Unassembled WGS sequence"/>
</dbReference>
<accession>A0A2R8C1H2</accession>
<evidence type="ECO:0000313" key="1">
    <source>
        <dbReference type="EMBL" id="SPJ26267.1"/>
    </source>
</evidence>